<dbReference type="Gene3D" id="3.30.70.2970">
    <property type="entry name" value="Protein of unknown function (DUF541), domain 2"/>
    <property type="match status" value="1"/>
</dbReference>
<dbReference type="OrthoDB" id="9813144at2"/>
<dbReference type="EMBL" id="QFWV02000005">
    <property type="protein sequence ID" value="RKF06783.1"/>
    <property type="molecule type" value="Genomic_DNA"/>
</dbReference>
<dbReference type="Pfam" id="PF04402">
    <property type="entry name" value="SIMPL"/>
    <property type="match status" value="1"/>
</dbReference>
<proteinExistence type="predicted"/>
<feature type="chain" id="PRO_5018635197" evidence="1">
    <location>
        <begin position="31"/>
        <end position="249"/>
    </location>
</feature>
<name>A0A3A8ALK4_9HYPH</name>
<evidence type="ECO:0000256" key="1">
    <source>
        <dbReference type="SAM" id="SignalP"/>
    </source>
</evidence>
<evidence type="ECO:0000313" key="3">
    <source>
        <dbReference type="Proteomes" id="UP000246132"/>
    </source>
</evidence>
<keyword evidence="3" id="KW-1185">Reference proteome</keyword>
<feature type="signal peptide" evidence="1">
    <location>
        <begin position="1"/>
        <end position="30"/>
    </location>
</feature>
<dbReference type="GO" id="GO:0006974">
    <property type="term" value="P:DNA damage response"/>
    <property type="evidence" value="ECO:0007669"/>
    <property type="project" value="TreeGrafter"/>
</dbReference>
<dbReference type="PANTHER" id="PTHR34387:SF1">
    <property type="entry name" value="PERIPLASMIC IMMUNOGENIC PROTEIN"/>
    <property type="match status" value="1"/>
</dbReference>
<organism evidence="2 3">
    <name type="scientific">Oceaniradius stylonematis</name>
    <dbReference type="NCBI Taxonomy" id="2184161"/>
    <lineage>
        <taxon>Bacteria</taxon>
        <taxon>Pseudomonadati</taxon>
        <taxon>Pseudomonadota</taxon>
        <taxon>Alphaproteobacteria</taxon>
        <taxon>Hyphomicrobiales</taxon>
        <taxon>Ahrensiaceae</taxon>
        <taxon>Oceaniradius</taxon>
    </lineage>
</organism>
<sequence length="249" mass="25875">MIALKPIRTSPIAAAFAATALTAAAGHAIAADTDITPQITVSATGTADIAPDMAVIGLTVLREADTAREALDANTEAMAEVLAAMQAEGIAERDLQTSNFNIQPRYVYPEPKDGIRPAPRIVGYQVSNSLTVRVRDLDRLGAILDQSVTLGVNQGGGISFTNDDPSAAITEARTKAMKAAMGKAETLTEAAGIGLGRILSISEQSSEPRPMPVARAAMMEMAADAAPVPVAAGENTYRVSVNVTFELAQ</sequence>
<dbReference type="InterPro" id="IPR052022">
    <property type="entry name" value="26kDa_periplasmic_antigen"/>
</dbReference>
<reference evidence="2 3" key="1">
    <citation type="journal article" date="2018" name="Int. J. Syst. Bacteriol.">
        <title>Oceaniradius stylonemae gen. nov., sp. nov., isolated from a red alga, Stylonema cornu-cervi.</title>
        <authorList>
            <person name="Jeong S."/>
        </authorList>
    </citation>
    <scope>NUCLEOTIDE SEQUENCE [LARGE SCALE GENOMIC DNA]</scope>
    <source>
        <strain evidence="2 3">StC1</strain>
    </source>
</reference>
<dbReference type="Gene3D" id="3.30.110.170">
    <property type="entry name" value="Protein of unknown function (DUF541), domain 1"/>
    <property type="match status" value="1"/>
</dbReference>
<dbReference type="PANTHER" id="PTHR34387">
    <property type="entry name" value="SLR1258 PROTEIN"/>
    <property type="match status" value="1"/>
</dbReference>
<keyword evidence="1" id="KW-0732">Signal</keyword>
<dbReference type="AlphaFoldDB" id="A0A3A8ALK4"/>
<dbReference type="InterPro" id="IPR007497">
    <property type="entry name" value="SIMPL/DUF541"/>
</dbReference>
<dbReference type="Proteomes" id="UP000246132">
    <property type="component" value="Unassembled WGS sequence"/>
</dbReference>
<evidence type="ECO:0000313" key="2">
    <source>
        <dbReference type="EMBL" id="RKF06783.1"/>
    </source>
</evidence>
<comment type="caution">
    <text evidence="2">The sequence shown here is derived from an EMBL/GenBank/DDBJ whole genome shotgun (WGS) entry which is preliminary data.</text>
</comment>
<accession>A0A3A8ALK4</accession>
<protein>
    <submittedName>
        <fullName evidence="2">SIMPL domain-containing protein</fullName>
    </submittedName>
</protein>
<gene>
    <name evidence="2" type="ORF">DEM25_008985</name>
</gene>